<dbReference type="RefSeq" id="WP_240985700.1">
    <property type="nucleotide sequence ID" value="NZ_CDGJ01000094.1"/>
</dbReference>
<feature type="transmembrane region" description="Helical" evidence="7">
    <location>
        <begin position="373"/>
        <end position="396"/>
    </location>
</feature>
<feature type="transmembrane region" description="Helical" evidence="7">
    <location>
        <begin position="16"/>
        <end position="35"/>
    </location>
</feature>
<dbReference type="Proteomes" id="UP000836597">
    <property type="component" value="Chromosome"/>
</dbReference>
<feature type="transmembrane region" description="Helical" evidence="7">
    <location>
        <begin position="131"/>
        <end position="151"/>
    </location>
</feature>
<comment type="similarity">
    <text evidence="2">Belongs to the nucleobase:cation symporter-2 (NCS2) (TC 2.A.40) family.</text>
</comment>
<dbReference type="EMBL" id="CDGJ01000094">
    <property type="protein sequence ID" value="CEJ08765.1"/>
    <property type="molecule type" value="Genomic_DNA"/>
</dbReference>
<reference evidence="9" key="1">
    <citation type="submission" date="2014-11" db="EMBL/GenBank/DDBJ databases">
        <authorList>
            <person name="Hornung B.V."/>
        </authorList>
    </citation>
    <scope>NUCLEOTIDE SEQUENCE</scope>
    <source>
        <strain evidence="9">INE</strain>
    </source>
</reference>
<keyword evidence="10" id="KW-1185">Reference proteome</keyword>
<feature type="transmembrane region" description="Helical" evidence="7">
    <location>
        <begin position="273"/>
        <end position="295"/>
    </location>
</feature>
<evidence type="ECO:0000256" key="3">
    <source>
        <dbReference type="ARBA" id="ARBA00022448"/>
    </source>
</evidence>
<protein>
    <submittedName>
        <fullName evidence="8">Permease family</fullName>
    </submittedName>
    <submittedName>
        <fullName evidence="9">Predicted xanthine/uracil permease protein</fullName>
    </submittedName>
</protein>
<evidence type="ECO:0000256" key="2">
    <source>
        <dbReference type="ARBA" id="ARBA00008821"/>
    </source>
</evidence>
<feature type="transmembrane region" description="Helical" evidence="7">
    <location>
        <begin position="163"/>
        <end position="181"/>
    </location>
</feature>
<dbReference type="PANTHER" id="PTHR42810:SF1">
    <property type="entry name" value="PURINE PERMEASE YWDJ-RELATED"/>
    <property type="match status" value="1"/>
</dbReference>
<evidence type="ECO:0000313" key="10">
    <source>
        <dbReference type="Proteomes" id="UP001071230"/>
    </source>
</evidence>
<proteinExistence type="inferred from homology"/>
<evidence type="ECO:0000313" key="9">
    <source>
        <dbReference type="EMBL" id="CEJ08765.1"/>
    </source>
</evidence>
<dbReference type="EMBL" id="LR746496">
    <property type="protein sequence ID" value="CAA7602310.1"/>
    <property type="molecule type" value="Genomic_DNA"/>
</dbReference>
<evidence type="ECO:0000256" key="6">
    <source>
        <dbReference type="ARBA" id="ARBA00023136"/>
    </source>
</evidence>
<reference evidence="8" key="2">
    <citation type="submission" date="2020-01" db="EMBL/GenBank/DDBJ databases">
        <authorList>
            <person name="Hornung B."/>
        </authorList>
    </citation>
    <scope>NUCLEOTIDE SEQUENCE</scope>
    <source>
        <strain evidence="8">PacBioINE</strain>
    </source>
</reference>
<feature type="transmembrane region" description="Helical" evidence="7">
    <location>
        <begin position="56"/>
        <end position="78"/>
    </location>
</feature>
<organism evidence="8">
    <name type="scientific">Acididesulfobacillus acetoxydans</name>
    <dbReference type="NCBI Taxonomy" id="1561005"/>
    <lineage>
        <taxon>Bacteria</taxon>
        <taxon>Bacillati</taxon>
        <taxon>Bacillota</taxon>
        <taxon>Clostridia</taxon>
        <taxon>Eubacteriales</taxon>
        <taxon>Peptococcaceae</taxon>
        <taxon>Acididesulfobacillus</taxon>
    </lineage>
</organism>
<feature type="transmembrane region" description="Helical" evidence="7">
    <location>
        <begin position="403"/>
        <end position="423"/>
    </location>
</feature>
<evidence type="ECO:0000256" key="1">
    <source>
        <dbReference type="ARBA" id="ARBA00004141"/>
    </source>
</evidence>
<evidence type="ECO:0000256" key="5">
    <source>
        <dbReference type="ARBA" id="ARBA00022989"/>
    </source>
</evidence>
<gene>
    <name evidence="8" type="ORF">DEACI_2984</name>
    <name evidence="9" type="ORF">DEACI_3245</name>
</gene>
<dbReference type="Pfam" id="PF00860">
    <property type="entry name" value="Xan_ur_permease"/>
    <property type="match status" value="1"/>
</dbReference>
<dbReference type="Proteomes" id="UP001071230">
    <property type="component" value="Unassembled WGS sequence"/>
</dbReference>
<keyword evidence="6 7" id="KW-0472">Membrane</keyword>
<evidence type="ECO:0000256" key="4">
    <source>
        <dbReference type="ARBA" id="ARBA00022692"/>
    </source>
</evidence>
<dbReference type="InterPro" id="IPR006043">
    <property type="entry name" value="NCS2"/>
</dbReference>
<keyword evidence="4 7" id="KW-0812">Transmembrane</keyword>
<sequence>MEFKYGVNDRPPWPRLLLFGLQWLAIIVPMTLIVGKVVASLQFKDPLVQITYLQKLFFLVGLSLLAQVLWGHRLPVLIGPATVLMVGIAASQGSSVSSVYTGIAVGGLLLALLSATGLFGHLRRLFTPRVVAAILQLIAISLGPTMLHLLLAEDGKGSPTANLLFGLVFVLIIFVAGRYLRGLWKATLIVWAVIGGSVFYALFFPRYHGSAVSGLNLVAGFFQGFTLHPSFDPGVLIAFLICFLAVAVNDVGSIQSINEMLQATDMQGRITRGVTVTGLVNFVSGLFGVVGSVNFSVSAGVIIATGVASRFTLLPAGLGLVALAFLPRAISFTGYIPSVVIGGILIYLMTSQMAAALQMAFHSAEDFSFESGLVMGMPALLCVVISFLPVQVVNSFPALLRPIIGNGFVVGVVAAMIMEHVIYRPDSGKVGPS</sequence>
<feature type="transmembrane region" description="Helical" evidence="7">
    <location>
        <begin position="234"/>
        <end position="252"/>
    </location>
</feature>
<dbReference type="KEGG" id="aacx:DEACI_2984"/>
<feature type="transmembrane region" description="Helical" evidence="7">
    <location>
        <begin position="188"/>
        <end position="207"/>
    </location>
</feature>
<dbReference type="GO" id="GO:0042907">
    <property type="term" value="F:xanthine transmembrane transporter activity"/>
    <property type="evidence" value="ECO:0007669"/>
    <property type="project" value="TreeGrafter"/>
</dbReference>
<comment type="subcellular location">
    <subcellularLocation>
        <location evidence="1">Membrane</location>
        <topology evidence="1">Multi-pass membrane protein</topology>
    </subcellularLocation>
</comment>
<dbReference type="NCBIfam" id="NF037981">
    <property type="entry name" value="NCS2_1"/>
    <property type="match status" value="1"/>
</dbReference>
<keyword evidence="5 7" id="KW-1133">Transmembrane helix</keyword>
<dbReference type="GO" id="GO:0005886">
    <property type="term" value="C:plasma membrane"/>
    <property type="evidence" value="ECO:0007669"/>
    <property type="project" value="TreeGrafter"/>
</dbReference>
<name>A0A8S0X683_9FIRM</name>
<feature type="transmembrane region" description="Helical" evidence="7">
    <location>
        <begin position="301"/>
        <end position="326"/>
    </location>
</feature>
<feature type="transmembrane region" description="Helical" evidence="7">
    <location>
        <begin position="98"/>
        <end position="119"/>
    </location>
</feature>
<evidence type="ECO:0000256" key="7">
    <source>
        <dbReference type="SAM" id="Phobius"/>
    </source>
</evidence>
<keyword evidence="3" id="KW-0813">Transport</keyword>
<dbReference type="AlphaFoldDB" id="A0A8S0X683"/>
<evidence type="ECO:0000313" key="8">
    <source>
        <dbReference type="EMBL" id="CAA7602310.1"/>
    </source>
</evidence>
<accession>A0A8S0X683</accession>
<dbReference type="PANTHER" id="PTHR42810">
    <property type="entry name" value="PURINE PERMEASE C1399.01C-RELATED"/>
    <property type="match status" value="1"/>
</dbReference>
<feature type="transmembrane region" description="Helical" evidence="7">
    <location>
        <begin position="338"/>
        <end position="361"/>
    </location>
</feature>